<protein>
    <submittedName>
        <fullName evidence="2">Uncharacterized protein</fullName>
    </submittedName>
</protein>
<dbReference type="EMBL" id="JACIGW010000003">
    <property type="protein sequence ID" value="MBB4349355.1"/>
    <property type="molecule type" value="Genomic_DNA"/>
</dbReference>
<sequence length="84" mass="9171">MYTELTLPQVLSDPLIHMVRKADGVSIDEFRSILLSAAVRLAGYAQYSEEPKFCYATFLGQKVCGAIAFDEPVSGPKAPEALYA</sequence>
<name>A0A7W6XBZ9_9HYPH</name>
<evidence type="ECO:0000313" key="5">
    <source>
        <dbReference type="Proteomes" id="UP000524535"/>
    </source>
</evidence>
<evidence type="ECO:0000313" key="6">
    <source>
        <dbReference type="Proteomes" id="UP000576087"/>
    </source>
</evidence>
<dbReference type="EMBL" id="JACIGY010000003">
    <property type="protein sequence ID" value="MBB4412423.1"/>
    <property type="molecule type" value="Genomic_DNA"/>
</dbReference>
<dbReference type="Proteomes" id="UP000520770">
    <property type="component" value="Unassembled WGS sequence"/>
</dbReference>
<evidence type="ECO:0000313" key="1">
    <source>
        <dbReference type="EMBL" id="MBB4349355.1"/>
    </source>
</evidence>
<dbReference type="Proteomes" id="UP000524535">
    <property type="component" value="Unassembled WGS sequence"/>
</dbReference>
<evidence type="ECO:0000313" key="3">
    <source>
        <dbReference type="EMBL" id="MBB4447055.1"/>
    </source>
</evidence>
<dbReference type="RefSeq" id="WP_183824460.1">
    <property type="nucleotide sequence ID" value="NZ_JACIGW010000003.1"/>
</dbReference>
<organism evidence="2 5">
    <name type="scientific">Aliirhizobium cellulosilyticum</name>
    <dbReference type="NCBI Taxonomy" id="393664"/>
    <lineage>
        <taxon>Bacteria</taxon>
        <taxon>Pseudomonadati</taxon>
        <taxon>Pseudomonadota</taxon>
        <taxon>Alphaproteobacteria</taxon>
        <taxon>Hyphomicrobiales</taxon>
        <taxon>Rhizobiaceae</taxon>
        <taxon>Aliirhizobium</taxon>
    </lineage>
</organism>
<evidence type="ECO:0000313" key="2">
    <source>
        <dbReference type="EMBL" id="MBB4412423.1"/>
    </source>
</evidence>
<reference evidence="4 5" key="1">
    <citation type="submission" date="2020-08" db="EMBL/GenBank/DDBJ databases">
        <title>Genomic Encyclopedia of Type Strains, Phase IV (KMG-V): Genome sequencing to study the core and pangenomes of soil and plant-associated prokaryotes.</title>
        <authorList>
            <person name="Whitman W."/>
        </authorList>
    </citation>
    <scope>NUCLEOTIDE SEQUENCE [LARGE SCALE GENOMIC DNA]</scope>
    <source>
        <strain evidence="2 5">SEMIA 444</strain>
        <strain evidence="1 4">SEMIA 448</strain>
        <strain evidence="3 6">SEMIA 452</strain>
    </source>
</reference>
<dbReference type="AlphaFoldDB" id="A0A7W6XBZ9"/>
<keyword evidence="5" id="KW-1185">Reference proteome</keyword>
<dbReference type="EMBL" id="JACIHM010000003">
    <property type="protein sequence ID" value="MBB4447055.1"/>
    <property type="molecule type" value="Genomic_DNA"/>
</dbReference>
<accession>A0A7W6XBZ9</accession>
<comment type="caution">
    <text evidence="2">The sequence shown here is derived from an EMBL/GenBank/DDBJ whole genome shotgun (WGS) entry which is preliminary data.</text>
</comment>
<dbReference type="Proteomes" id="UP000576087">
    <property type="component" value="Unassembled WGS sequence"/>
</dbReference>
<gene>
    <name evidence="2" type="ORF">GGE31_002936</name>
    <name evidence="1" type="ORF">GGE33_003117</name>
    <name evidence="3" type="ORF">GGE35_002877</name>
</gene>
<proteinExistence type="predicted"/>
<evidence type="ECO:0000313" key="4">
    <source>
        <dbReference type="Proteomes" id="UP000520770"/>
    </source>
</evidence>